<evidence type="ECO:0000313" key="3">
    <source>
        <dbReference type="Proteomes" id="UP000823775"/>
    </source>
</evidence>
<evidence type="ECO:0000313" key="2">
    <source>
        <dbReference type="EMBL" id="MCD9643967.1"/>
    </source>
</evidence>
<keyword evidence="3" id="KW-1185">Reference proteome</keyword>
<organism evidence="2 3">
    <name type="scientific">Datura stramonium</name>
    <name type="common">Jimsonweed</name>
    <name type="synonym">Common thornapple</name>
    <dbReference type="NCBI Taxonomy" id="4076"/>
    <lineage>
        <taxon>Eukaryota</taxon>
        <taxon>Viridiplantae</taxon>
        <taxon>Streptophyta</taxon>
        <taxon>Embryophyta</taxon>
        <taxon>Tracheophyta</taxon>
        <taxon>Spermatophyta</taxon>
        <taxon>Magnoliopsida</taxon>
        <taxon>eudicotyledons</taxon>
        <taxon>Gunneridae</taxon>
        <taxon>Pentapetalae</taxon>
        <taxon>asterids</taxon>
        <taxon>lamiids</taxon>
        <taxon>Solanales</taxon>
        <taxon>Solanaceae</taxon>
        <taxon>Solanoideae</taxon>
        <taxon>Datureae</taxon>
        <taxon>Datura</taxon>
    </lineage>
</organism>
<dbReference type="EMBL" id="JACEIK010004041">
    <property type="protein sequence ID" value="MCD9643967.1"/>
    <property type="molecule type" value="Genomic_DNA"/>
</dbReference>
<protein>
    <submittedName>
        <fullName evidence="2">Uncharacterized protein</fullName>
    </submittedName>
</protein>
<accession>A0ABS8VAN3</accession>
<reference evidence="2 3" key="1">
    <citation type="journal article" date="2021" name="BMC Genomics">
        <title>Datura genome reveals duplications of psychoactive alkaloid biosynthetic genes and high mutation rate following tissue culture.</title>
        <authorList>
            <person name="Rajewski A."/>
            <person name="Carter-House D."/>
            <person name="Stajich J."/>
            <person name="Litt A."/>
        </authorList>
    </citation>
    <scope>NUCLEOTIDE SEQUENCE [LARGE SCALE GENOMIC DNA]</scope>
    <source>
        <strain evidence="2">AR-01</strain>
    </source>
</reference>
<gene>
    <name evidence="2" type="ORF">HAX54_031879</name>
</gene>
<feature type="compositionally biased region" description="Basic residues" evidence="1">
    <location>
        <begin position="1"/>
        <end position="12"/>
    </location>
</feature>
<proteinExistence type="predicted"/>
<sequence>MVKVRGGRRGRGVRKDDGVGREKIESGWNGDGGLSYWLRRCLYPGGSVMWCRRHEGERRGAARGLVIFRQTVRGKWERRRRLVKGEERKGKAREVRPKFMERMEGGDWGGVFQRAVAEINGGMAKGKGREKMGGGCFQGGKMKNSLGFGGGKVLKGKELGFIVSHWIFCNGRSRSQFAKWVGLPVNWVTWMGYGLELIE</sequence>
<dbReference type="Proteomes" id="UP000823775">
    <property type="component" value="Unassembled WGS sequence"/>
</dbReference>
<name>A0ABS8VAN3_DATST</name>
<feature type="region of interest" description="Disordered" evidence="1">
    <location>
        <begin position="1"/>
        <end position="24"/>
    </location>
</feature>
<evidence type="ECO:0000256" key="1">
    <source>
        <dbReference type="SAM" id="MobiDB-lite"/>
    </source>
</evidence>
<comment type="caution">
    <text evidence="2">The sequence shown here is derived from an EMBL/GenBank/DDBJ whole genome shotgun (WGS) entry which is preliminary data.</text>
</comment>
<feature type="compositionally biased region" description="Basic and acidic residues" evidence="1">
    <location>
        <begin position="13"/>
        <end position="24"/>
    </location>
</feature>